<evidence type="ECO:0000256" key="1">
    <source>
        <dbReference type="SAM" id="MobiDB-lite"/>
    </source>
</evidence>
<sequence>MRSFILSSALAAGVAQAYTVTTSDLFMLKNIDPIVFPGQYTSHMHSFFGSDAINVNTTTSAELRKGCSSTGNPNDFSAYWIPALYHVDNGNYTPITPMRFSAYYVEIEKAEIPYPENYKDVAGNASATAQSHVEDRAGISWFCEGQATDEEKDPAAFPTSTCDTHLQTLLLFHDCANPDTFESAYSGNPDWYEGYGENYCPVGMKRIPQLRFSIRYDLRAILPDGWDGKPPLELACGESYCSHGDFINAWDPEAAAHMLDSPSKPDYFQIDGPFGAGDEGPVCGEGNARDSDPGHGTSDYYEKPADSPEDDIRCRMKRVKLLPGRTVRPDGLPANYIDCEHWVTKKMDEKSRDELLEVFGAALAQREMGGHRAARHVSNGIRLLTHQPRVRKDDMFIPVLALMDLVTQDDIISAIENQELHHNFQIRWPLNDNDEPIAPEEGHVARVPIAELPPFYSPQERRADAFKDHPNNYLAMSYAWGDPEGPKRTIFLNGHPIEVGINLVDALRRFRKMQFFQDGGKIWIDALSINQNDPLEKGKQVQLMGRIYQEAGNIIVWLGEEDEESNFAITILENLSKMQRAEYAEVFDNSDPILAQTWRDIAQLRMKTALRRFGSTITQGAVSVSDILDRDEIHEFFNRPYWRRLWIIQELTNGRAGTPIVCGSRVTQWRYVRDAVIAYTDLLNAWQTGTSRGVLNDHMAYHIANIAKLEIRAHRKRPRLAYRDMVLPLQSSPGPEEAFHTGSGLREALRLASNTDVTEPKDRVYGMLHIPSLPKLDITVDYSKPVGDVYRDFAKACIEKGSPRDILFLLDGRGMSLPGQNGDPRVDDSMASWVPDFGASRASRPGMIEGDWYASNNPPTFQRTVDVSYGLSLPILQGNELLLPGFVADIVVGVGAVSPLDLDQDDRPWPSSFQKGIVQPGPIADQGQAMENTLNSMINGYDTSIHRQQGQGFLAEKDPDVCWVLVAGSMVGGARGGLSHRDLLSTFPEIAASLSHPQAD</sequence>
<dbReference type="EMBL" id="VCAU01000111">
    <property type="protein sequence ID" value="KAF9884824.1"/>
    <property type="molecule type" value="Genomic_DNA"/>
</dbReference>
<dbReference type="PANTHER" id="PTHR24148:SF73">
    <property type="entry name" value="HET DOMAIN PROTEIN (AFU_ORTHOLOGUE AFUA_8G01020)"/>
    <property type="match status" value="1"/>
</dbReference>
<organism evidence="5 6">
    <name type="scientific">Aspergillus nanangensis</name>
    <dbReference type="NCBI Taxonomy" id="2582783"/>
    <lineage>
        <taxon>Eukaryota</taxon>
        <taxon>Fungi</taxon>
        <taxon>Dikarya</taxon>
        <taxon>Ascomycota</taxon>
        <taxon>Pezizomycotina</taxon>
        <taxon>Eurotiomycetes</taxon>
        <taxon>Eurotiomycetidae</taxon>
        <taxon>Eurotiales</taxon>
        <taxon>Aspergillaceae</taxon>
        <taxon>Aspergillus</taxon>
        <taxon>Aspergillus subgen. Circumdati</taxon>
    </lineage>
</organism>
<dbReference type="InterPro" id="IPR018535">
    <property type="entry name" value="DUF1996"/>
</dbReference>
<feature type="signal peptide" evidence="2">
    <location>
        <begin position="1"/>
        <end position="17"/>
    </location>
</feature>
<reference evidence="5" key="2">
    <citation type="submission" date="2020-02" db="EMBL/GenBank/DDBJ databases">
        <authorList>
            <person name="Gilchrist C.L.M."/>
            <person name="Chooi Y.-H."/>
        </authorList>
    </citation>
    <scope>NUCLEOTIDE SEQUENCE</scope>
    <source>
        <strain evidence="5">MST-FP2251</strain>
    </source>
</reference>
<comment type="caution">
    <text evidence="5">The sequence shown here is derived from an EMBL/GenBank/DDBJ whole genome shotgun (WGS) entry which is preliminary data.</text>
</comment>
<reference evidence="5" key="1">
    <citation type="journal article" date="2019" name="Beilstein J. Org. Chem.">
        <title>Nanangenines: drimane sesquiterpenoids as the dominant metabolite cohort of a novel Australian fungus, Aspergillus nanangensis.</title>
        <authorList>
            <person name="Lacey H.J."/>
            <person name="Gilchrist C.L.M."/>
            <person name="Crombie A."/>
            <person name="Kalaitzis J.A."/>
            <person name="Vuong D."/>
            <person name="Rutledge P.J."/>
            <person name="Turner P."/>
            <person name="Pitt J.I."/>
            <person name="Lacey E."/>
            <person name="Chooi Y.H."/>
            <person name="Piggott A.M."/>
        </authorList>
    </citation>
    <scope>NUCLEOTIDE SEQUENCE</scope>
    <source>
        <strain evidence="5">MST-FP2251</strain>
    </source>
</reference>
<keyword evidence="2" id="KW-0732">Signal</keyword>
<evidence type="ECO:0000313" key="6">
    <source>
        <dbReference type="Proteomes" id="UP001194746"/>
    </source>
</evidence>
<gene>
    <name evidence="5" type="ORF">FE257_001240</name>
</gene>
<keyword evidence="6" id="KW-1185">Reference proteome</keyword>
<dbReference type="Proteomes" id="UP001194746">
    <property type="component" value="Unassembled WGS sequence"/>
</dbReference>
<evidence type="ECO:0008006" key="7">
    <source>
        <dbReference type="Google" id="ProtNLM"/>
    </source>
</evidence>
<dbReference type="InterPro" id="IPR052895">
    <property type="entry name" value="HetReg/Transcr_Mod"/>
</dbReference>
<accession>A0AAD4CE44</accession>
<dbReference type="Pfam" id="PF06985">
    <property type="entry name" value="HET"/>
    <property type="match status" value="1"/>
</dbReference>
<dbReference type="Pfam" id="PF09362">
    <property type="entry name" value="DUF1996"/>
    <property type="match status" value="1"/>
</dbReference>
<name>A0AAD4CE44_ASPNN</name>
<feature type="region of interest" description="Disordered" evidence="1">
    <location>
        <begin position="283"/>
        <end position="309"/>
    </location>
</feature>
<evidence type="ECO:0000256" key="2">
    <source>
        <dbReference type="SAM" id="SignalP"/>
    </source>
</evidence>
<evidence type="ECO:0000259" key="4">
    <source>
        <dbReference type="Pfam" id="PF09362"/>
    </source>
</evidence>
<feature type="chain" id="PRO_5042154208" description="DUF1996 domain-containing protein" evidence="2">
    <location>
        <begin position="18"/>
        <end position="1000"/>
    </location>
</feature>
<feature type="domain" description="Heterokaryon incompatibility" evidence="3">
    <location>
        <begin position="473"/>
        <end position="650"/>
    </location>
</feature>
<dbReference type="AlphaFoldDB" id="A0AAD4CE44"/>
<feature type="domain" description="DUF1996" evidence="4">
    <location>
        <begin position="32"/>
        <end position="250"/>
    </location>
</feature>
<protein>
    <recommendedName>
        <fullName evidence="7">DUF1996 domain-containing protein</fullName>
    </recommendedName>
</protein>
<feature type="compositionally biased region" description="Basic and acidic residues" evidence="1">
    <location>
        <begin position="300"/>
        <end position="309"/>
    </location>
</feature>
<evidence type="ECO:0000259" key="3">
    <source>
        <dbReference type="Pfam" id="PF06985"/>
    </source>
</evidence>
<dbReference type="PANTHER" id="PTHR24148">
    <property type="entry name" value="ANKYRIN REPEAT DOMAIN-CONTAINING PROTEIN 39 HOMOLOG-RELATED"/>
    <property type="match status" value="1"/>
</dbReference>
<dbReference type="InterPro" id="IPR010730">
    <property type="entry name" value="HET"/>
</dbReference>
<proteinExistence type="predicted"/>
<evidence type="ECO:0000313" key="5">
    <source>
        <dbReference type="EMBL" id="KAF9884824.1"/>
    </source>
</evidence>